<dbReference type="Proteomes" id="UP001595721">
    <property type="component" value="Unassembled WGS sequence"/>
</dbReference>
<name>A0ABV7QZX5_9RHOB</name>
<organism evidence="1 2">
    <name type="scientific">Paracoccus mangrovi</name>
    <dbReference type="NCBI Taxonomy" id="1715645"/>
    <lineage>
        <taxon>Bacteria</taxon>
        <taxon>Pseudomonadati</taxon>
        <taxon>Pseudomonadota</taxon>
        <taxon>Alphaproteobacteria</taxon>
        <taxon>Rhodobacterales</taxon>
        <taxon>Paracoccaceae</taxon>
        <taxon>Paracoccus</taxon>
    </lineage>
</organism>
<evidence type="ECO:0000313" key="2">
    <source>
        <dbReference type="Proteomes" id="UP001595721"/>
    </source>
</evidence>
<protein>
    <submittedName>
        <fullName evidence="1">Uncharacterized protein</fullName>
    </submittedName>
</protein>
<keyword evidence="2" id="KW-1185">Reference proteome</keyword>
<dbReference type="RefSeq" id="WP_374422224.1">
    <property type="nucleotide sequence ID" value="NZ_JBHRXJ010000001.1"/>
</dbReference>
<sequence>MRPLSSNPPIASLAALRNMDAISSEAPAADIAFSGSYADWCEEGFSICEGYLIEAQNLYLQGDLSGFRAMAEAQFDIELEDETLAHANALLIGVVLCRDTGAVQVIETGRCPVGLNLINLANLYRAMETTKGDMRMPRLAPDFDKLMRKALVLS</sequence>
<reference evidence="2" key="1">
    <citation type="journal article" date="2019" name="Int. J. Syst. Evol. Microbiol.">
        <title>The Global Catalogue of Microorganisms (GCM) 10K type strain sequencing project: providing services to taxonomists for standard genome sequencing and annotation.</title>
        <authorList>
            <consortium name="The Broad Institute Genomics Platform"/>
            <consortium name="The Broad Institute Genome Sequencing Center for Infectious Disease"/>
            <person name="Wu L."/>
            <person name="Ma J."/>
        </authorList>
    </citation>
    <scope>NUCLEOTIDE SEQUENCE [LARGE SCALE GENOMIC DNA]</scope>
    <source>
        <strain evidence="2">KCTC 42899</strain>
    </source>
</reference>
<accession>A0ABV7QZX5</accession>
<proteinExistence type="predicted"/>
<gene>
    <name evidence="1" type="ORF">ACFOMH_00315</name>
</gene>
<comment type="caution">
    <text evidence="1">The sequence shown here is derived from an EMBL/GenBank/DDBJ whole genome shotgun (WGS) entry which is preliminary data.</text>
</comment>
<dbReference type="EMBL" id="JBHRXJ010000001">
    <property type="protein sequence ID" value="MFC3526597.1"/>
    <property type="molecule type" value="Genomic_DNA"/>
</dbReference>
<evidence type="ECO:0000313" key="1">
    <source>
        <dbReference type="EMBL" id="MFC3526597.1"/>
    </source>
</evidence>